<evidence type="ECO:0008006" key="4">
    <source>
        <dbReference type="Google" id="ProtNLM"/>
    </source>
</evidence>
<feature type="transmembrane region" description="Helical" evidence="1">
    <location>
        <begin position="36"/>
        <end position="56"/>
    </location>
</feature>
<evidence type="ECO:0000256" key="1">
    <source>
        <dbReference type="SAM" id="Phobius"/>
    </source>
</evidence>
<keyword evidence="3" id="KW-1185">Reference proteome</keyword>
<evidence type="ECO:0000313" key="2">
    <source>
        <dbReference type="EMBL" id="SBT48981.1"/>
    </source>
</evidence>
<organism evidence="2 3">
    <name type="scientific">Micromonospora narathiwatensis</name>
    <dbReference type="NCBI Taxonomy" id="299146"/>
    <lineage>
        <taxon>Bacteria</taxon>
        <taxon>Bacillati</taxon>
        <taxon>Actinomycetota</taxon>
        <taxon>Actinomycetes</taxon>
        <taxon>Micromonosporales</taxon>
        <taxon>Micromonosporaceae</taxon>
        <taxon>Micromonospora</taxon>
    </lineage>
</organism>
<proteinExistence type="predicted"/>
<accession>A0A1A8ZYL8</accession>
<dbReference type="OrthoDB" id="3383117at2"/>
<dbReference type="PATRIC" id="fig|299146.4.peg.3445"/>
<sequence length="454" mass="48099">MSVRLREALRETAADVPAYQVHERAVRTARRTRRRMAAGIAAVLVLVALVPLGAGAGGSAAPAGSDGPALPDRIGLPAIGALHATDWPRLGPASVIFSGQARGLTGLIDENGTIGIVGADADRYRTHQVGYETPVGEEVLLSPDGRRIAVPRYRWSTERSRIELVDLVDGAVRPLPSVVPDSSGTLPAGWAPDGKSLVVRDVVRANPEGSAYRDVLSLVRLDTGRAVRLAEGEQQPVFGTPVAFTADGTRLAYQVGNEVVVAGVDGHRLAAFPVSIDEGLAGKGAWLPDGGLALVTREPDSNRWRLRRVDPASGRDLGRLELPAVEDVTTIRLLGWRPDGSALVVAYRPEPNSPARFDQPLEIGQRTSYGNVRSIRVLALAPGAAAPTTVLTAPEQVLAIDVADNVVQAGRVRAADPPWGLGGRSWWWGGLAALALLGYLGIRRLVRRARGPRG</sequence>
<dbReference type="AlphaFoldDB" id="A0A1A8ZYL8"/>
<feature type="transmembrane region" description="Helical" evidence="1">
    <location>
        <begin position="426"/>
        <end position="446"/>
    </location>
</feature>
<dbReference type="Gene3D" id="2.120.10.30">
    <property type="entry name" value="TolB, C-terminal domain"/>
    <property type="match status" value="1"/>
</dbReference>
<keyword evidence="1" id="KW-0812">Transmembrane</keyword>
<protein>
    <recommendedName>
        <fullName evidence="4">WD40-like Beta Propeller Repeat</fullName>
    </recommendedName>
</protein>
<dbReference type="InterPro" id="IPR011042">
    <property type="entry name" value="6-blade_b-propeller_TolB-like"/>
</dbReference>
<dbReference type="Proteomes" id="UP000198765">
    <property type="component" value="Chromosome I"/>
</dbReference>
<keyword evidence="1" id="KW-1133">Transmembrane helix</keyword>
<dbReference type="RefSeq" id="WP_091196606.1">
    <property type="nucleotide sequence ID" value="NZ_LT594324.1"/>
</dbReference>
<gene>
    <name evidence="2" type="ORF">GA0070621_3319</name>
</gene>
<reference evidence="2 3" key="1">
    <citation type="submission" date="2016-06" db="EMBL/GenBank/DDBJ databases">
        <authorList>
            <person name="Kjaerup R.B."/>
            <person name="Dalgaard T.S."/>
            <person name="Juul-Madsen H.R."/>
        </authorList>
    </citation>
    <scope>NUCLEOTIDE SEQUENCE [LARGE SCALE GENOMIC DNA]</scope>
    <source>
        <strain evidence="2 3">DSM 45248</strain>
    </source>
</reference>
<dbReference type="EMBL" id="LT594324">
    <property type="protein sequence ID" value="SBT48981.1"/>
    <property type="molecule type" value="Genomic_DNA"/>
</dbReference>
<evidence type="ECO:0000313" key="3">
    <source>
        <dbReference type="Proteomes" id="UP000198765"/>
    </source>
</evidence>
<keyword evidence="1" id="KW-0472">Membrane</keyword>
<name>A0A1A8ZYL8_9ACTN</name>
<dbReference type="SUPFAM" id="SSF82171">
    <property type="entry name" value="DPP6 N-terminal domain-like"/>
    <property type="match status" value="1"/>
</dbReference>